<feature type="chain" id="PRO_5024863614" description="SbsA Ig-like domain-containing protein" evidence="2">
    <location>
        <begin position="25"/>
        <end position="608"/>
    </location>
</feature>
<dbReference type="InterPro" id="IPR032812">
    <property type="entry name" value="SbsA_Ig"/>
</dbReference>
<evidence type="ECO:0000313" key="4">
    <source>
        <dbReference type="EMBL" id="VBB47981.1"/>
    </source>
</evidence>
<evidence type="ECO:0000256" key="2">
    <source>
        <dbReference type="SAM" id="SignalP"/>
    </source>
</evidence>
<name>A0A653AJA5_9BACT</name>
<protein>
    <recommendedName>
        <fullName evidence="3">SbsA Ig-like domain-containing protein</fullName>
    </recommendedName>
</protein>
<sequence length="608" mass="69669">MKLKYYIQSLLFALLIASIVPSCANRGQGPQGGPKDTIPPSVVKSFPADKALNVKKKKVEILFDENVVVQKIAEKVIVSPPQRVAPSIQAYGKSVVVEFNDTLQANTTYSINFGDAIVDNNENNPLKNYVFSFATGNSIDTLEISGALINAENLNPMQGITVGIYSDFVDSAFLKQPFLRITKSDENGKFTVPNVKEGKYKVRALKDDSRDNIFQPGEGLAFNDSIFSPSVEVYQKQDTIWKDSVKIDTIKTVKAVRFSPDNVLLRYFKENIGKKQRFIKSERKERNHFTLYFNAPATELPTLEPLNFDWKDKVLVEKNATLDTLTYWLTDNELVNKDTLSVRMKYLKTDSTNNLSYTTDTLHFAYRRGKNTQPPKQKEGTEPQKDFLSIKTNLSTGFDVYNPIKLDFDVPVKSLDSTKIHLSEMRDTIPIPLKFAIAKKNEVGLKYEISYNWKPETTYLLEIDSAAFNSVYDVHTNKLKSDFKIKSLDDYSSMKLLLAKYDSTAVFQIVNTKDEVVKTMPAQEKGTHIQYLQPGDYYIRIFMDRNRNGKWDTGNYLEKKQPEEVYYYPKKLTLIRNWEVEETIDYLSIPLLQQKPKELIQKEKKENN</sequence>
<feature type="signal peptide" evidence="2">
    <location>
        <begin position="1"/>
        <end position="24"/>
    </location>
</feature>
<feature type="domain" description="SbsA Ig-like" evidence="3">
    <location>
        <begin position="36"/>
        <end position="135"/>
    </location>
</feature>
<dbReference type="InterPro" id="IPR013784">
    <property type="entry name" value="Carb-bd-like_fold"/>
</dbReference>
<proteinExistence type="predicted"/>
<accession>A0A653AJA5</accession>
<dbReference type="AlphaFoldDB" id="A0A653AJA5"/>
<evidence type="ECO:0000256" key="1">
    <source>
        <dbReference type="ARBA" id="ARBA00022729"/>
    </source>
</evidence>
<evidence type="ECO:0000259" key="3">
    <source>
        <dbReference type="Pfam" id="PF13205"/>
    </source>
</evidence>
<dbReference type="GO" id="GO:0030246">
    <property type="term" value="F:carbohydrate binding"/>
    <property type="evidence" value="ECO:0007669"/>
    <property type="project" value="InterPro"/>
</dbReference>
<dbReference type="EMBL" id="UPXZ01000038">
    <property type="protein sequence ID" value="VBB47981.1"/>
    <property type="molecule type" value="Genomic_DNA"/>
</dbReference>
<organism evidence="4">
    <name type="scientific">uncultured Paludibacter sp</name>
    <dbReference type="NCBI Taxonomy" id="497635"/>
    <lineage>
        <taxon>Bacteria</taxon>
        <taxon>Pseudomonadati</taxon>
        <taxon>Bacteroidota</taxon>
        <taxon>Bacteroidia</taxon>
        <taxon>Bacteroidales</taxon>
        <taxon>Paludibacteraceae</taxon>
        <taxon>Paludibacter</taxon>
        <taxon>environmental samples</taxon>
    </lineage>
</organism>
<keyword evidence="1 2" id="KW-0732">Signal</keyword>
<dbReference type="Pfam" id="PF13205">
    <property type="entry name" value="Big_5"/>
    <property type="match status" value="1"/>
</dbReference>
<dbReference type="SUPFAM" id="SSF49452">
    <property type="entry name" value="Starch-binding domain-like"/>
    <property type="match status" value="1"/>
</dbReference>
<reference evidence="4" key="1">
    <citation type="submission" date="2018-07" db="EMBL/GenBank/DDBJ databases">
        <authorList>
            <consortium name="Genoscope - CEA"/>
            <person name="William W."/>
        </authorList>
    </citation>
    <scope>NUCLEOTIDE SEQUENCE</scope>
    <source>
        <strain evidence="4">IK1</strain>
    </source>
</reference>
<gene>
    <name evidence="4" type="ORF">TRIP_D430033</name>
</gene>